<dbReference type="PROSITE" id="PS50887">
    <property type="entry name" value="GGDEF"/>
    <property type="match status" value="1"/>
</dbReference>
<dbReference type="Gene3D" id="3.40.50.2300">
    <property type="match status" value="1"/>
</dbReference>
<evidence type="ECO:0000256" key="4">
    <source>
        <dbReference type="SAM" id="Coils"/>
    </source>
</evidence>
<dbReference type="InterPro" id="IPR000160">
    <property type="entry name" value="GGDEF_dom"/>
</dbReference>
<dbReference type="InterPro" id="IPR029787">
    <property type="entry name" value="Nucleotide_cyclase"/>
</dbReference>
<dbReference type="PROSITE" id="PS50110">
    <property type="entry name" value="RESPONSE_REGULATORY"/>
    <property type="match status" value="1"/>
</dbReference>
<organism evidence="8 9">
    <name type="scientific">Paraburkholderia largidicola</name>
    <dbReference type="NCBI Taxonomy" id="3014751"/>
    <lineage>
        <taxon>Bacteria</taxon>
        <taxon>Pseudomonadati</taxon>
        <taxon>Pseudomonadota</taxon>
        <taxon>Betaproteobacteria</taxon>
        <taxon>Burkholderiales</taxon>
        <taxon>Burkholderiaceae</taxon>
        <taxon>Paraburkholderia</taxon>
    </lineage>
</organism>
<dbReference type="InterPro" id="IPR050469">
    <property type="entry name" value="Diguanylate_Cyclase"/>
</dbReference>
<dbReference type="GO" id="GO:0005886">
    <property type="term" value="C:plasma membrane"/>
    <property type="evidence" value="ECO:0007669"/>
    <property type="project" value="TreeGrafter"/>
</dbReference>
<dbReference type="SUPFAM" id="SSF55073">
    <property type="entry name" value="Nucleotide cyclase"/>
    <property type="match status" value="1"/>
</dbReference>
<dbReference type="EC" id="2.7.7.65" evidence="1"/>
<dbReference type="EMBL" id="AP023175">
    <property type="protein sequence ID" value="BCF90692.1"/>
    <property type="molecule type" value="Genomic_DNA"/>
</dbReference>
<sequence>MTSISDRGTHMDFDQIGARDQGGSTSTSADRANAALEAARAALETAALSDVPIMVLLVDDQAIVAEAVRRALANEEGIDLHYCASADEAIHAATHTRPTVILQDLVMPGIDGLTLVKAYRTNTKLRDVPIIVLSTKEEPTIKSAAFAAGANDYLVKLPDRMELVARIRYHSRSYVNLLQRDEAYRALRESQQQLLEANLELRKLTQSDGLTGLSNRRYLDEYLSAEWRRGMRAQTEVSMLMIDVDNFKPYNDTYGHVAGDEVLKQIASTVEGCLGRPGDLAARFGGEEFAVVLPGTSAGGTRLLAEKIRLEIEALRIPHAGSSSGQYVTISVGCATQVPAPDAPMTTLIEAADLALYRAKRDGKNRVAATEGGVNETRSTAQ</sequence>
<evidence type="ECO:0000259" key="7">
    <source>
        <dbReference type="PROSITE" id="PS50887"/>
    </source>
</evidence>
<gene>
    <name evidence="8" type="primary">wspR</name>
    <name evidence="8" type="ORF">PPGU16_37590</name>
</gene>
<evidence type="ECO:0000313" key="8">
    <source>
        <dbReference type="EMBL" id="BCF90692.1"/>
    </source>
</evidence>
<dbReference type="FunFam" id="3.30.70.270:FF:000001">
    <property type="entry name" value="Diguanylate cyclase domain protein"/>
    <property type="match status" value="1"/>
</dbReference>
<dbReference type="InterPro" id="IPR019826">
    <property type="entry name" value="Carboxylesterase_B_AS"/>
</dbReference>
<feature type="domain" description="Response regulatory" evidence="6">
    <location>
        <begin position="54"/>
        <end position="171"/>
    </location>
</feature>
<dbReference type="GO" id="GO:0043709">
    <property type="term" value="P:cell adhesion involved in single-species biofilm formation"/>
    <property type="evidence" value="ECO:0007669"/>
    <property type="project" value="TreeGrafter"/>
</dbReference>
<dbReference type="InterPro" id="IPR011006">
    <property type="entry name" value="CheY-like_superfamily"/>
</dbReference>
<proteinExistence type="predicted"/>
<evidence type="ECO:0000259" key="6">
    <source>
        <dbReference type="PROSITE" id="PS50110"/>
    </source>
</evidence>
<feature type="region of interest" description="Disordered" evidence="5">
    <location>
        <begin position="1"/>
        <end position="29"/>
    </location>
</feature>
<protein>
    <recommendedName>
        <fullName evidence="1">diguanylate cyclase</fullName>
        <ecNumber evidence="1">2.7.7.65</ecNumber>
    </recommendedName>
</protein>
<evidence type="ECO:0000256" key="5">
    <source>
        <dbReference type="SAM" id="MobiDB-lite"/>
    </source>
</evidence>
<feature type="domain" description="GGDEF" evidence="7">
    <location>
        <begin position="235"/>
        <end position="372"/>
    </location>
</feature>
<evidence type="ECO:0000256" key="3">
    <source>
        <dbReference type="PROSITE-ProRule" id="PRU00169"/>
    </source>
</evidence>
<dbReference type="GO" id="GO:1902201">
    <property type="term" value="P:negative regulation of bacterial-type flagellum-dependent cell motility"/>
    <property type="evidence" value="ECO:0007669"/>
    <property type="project" value="TreeGrafter"/>
</dbReference>
<dbReference type="GO" id="GO:0000160">
    <property type="term" value="P:phosphorelay signal transduction system"/>
    <property type="evidence" value="ECO:0007669"/>
    <property type="project" value="InterPro"/>
</dbReference>
<reference evidence="8 9" key="1">
    <citation type="journal article" date="2020" name="Genes (Basel)">
        <title>Genomic Comparison of Insect Gut Symbionts from Divergent Burkholderia Subclades.</title>
        <authorList>
            <person name="Takeshita K."/>
            <person name="Kikuchi Y."/>
        </authorList>
    </citation>
    <scope>NUCLEOTIDE SEQUENCE [LARGE SCALE GENOMIC DNA]</scope>
    <source>
        <strain evidence="8 9">PGU16</strain>
    </source>
</reference>
<dbReference type="AlphaFoldDB" id="A0A7I8BPX8"/>
<evidence type="ECO:0000256" key="2">
    <source>
        <dbReference type="ARBA" id="ARBA00034247"/>
    </source>
</evidence>
<dbReference type="PROSITE" id="PS00122">
    <property type="entry name" value="CARBOXYLESTERASE_B_1"/>
    <property type="match status" value="1"/>
</dbReference>
<feature type="modified residue" description="4-aspartylphosphate" evidence="3">
    <location>
        <position position="104"/>
    </location>
</feature>
<evidence type="ECO:0000256" key="1">
    <source>
        <dbReference type="ARBA" id="ARBA00012528"/>
    </source>
</evidence>
<evidence type="ECO:0000313" key="9">
    <source>
        <dbReference type="Proteomes" id="UP000510888"/>
    </source>
</evidence>
<dbReference type="Pfam" id="PF00990">
    <property type="entry name" value="GGDEF"/>
    <property type="match status" value="1"/>
</dbReference>
<dbReference type="Pfam" id="PF00072">
    <property type="entry name" value="Response_reg"/>
    <property type="match status" value="1"/>
</dbReference>
<dbReference type="Gene3D" id="3.30.70.270">
    <property type="match status" value="1"/>
</dbReference>
<dbReference type="PANTHER" id="PTHR45138:SF9">
    <property type="entry name" value="DIGUANYLATE CYCLASE DGCM-RELATED"/>
    <property type="match status" value="1"/>
</dbReference>
<dbReference type="CDD" id="cd01949">
    <property type="entry name" value="GGDEF"/>
    <property type="match status" value="1"/>
</dbReference>
<dbReference type="InterPro" id="IPR001789">
    <property type="entry name" value="Sig_transdc_resp-reg_receiver"/>
</dbReference>
<dbReference type="NCBIfam" id="TIGR00254">
    <property type="entry name" value="GGDEF"/>
    <property type="match status" value="1"/>
</dbReference>
<keyword evidence="9" id="KW-1185">Reference proteome</keyword>
<comment type="catalytic activity">
    <reaction evidence="2">
        <text>2 GTP = 3',3'-c-di-GMP + 2 diphosphate</text>
        <dbReference type="Rhea" id="RHEA:24898"/>
        <dbReference type="ChEBI" id="CHEBI:33019"/>
        <dbReference type="ChEBI" id="CHEBI:37565"/>
        <dbReference type="ChEBI" id="CHEBI:58805"/>
        <dbReference type="EC" id="2.7.7.65"/>
    </reaction>
</comment>
<dbReference type="Proteomes" id="UP000510888">
    <property type="component" value="Chromosome 2"/>
</dbReference>
<dbReference type="SMART" id="SM00448">
    <property type="entry name" value="REC"/>
    <property type="match status" value="1"/>
</dbReference>
<feature type="coiled-coil region" evidence="4">
    <location>
        <begin position="180"/>
        <end position="207"/>
    </location>
</feature>
<dbReference type="SMART" id="SM00267">
    <property type="entry name" value="GGDEF"/>
    <property type="match status" value="1"/>
</dbReference>
<dbReference type="PANTHER" id="PTHR45138">
    <property type="entry name" value="REGULATORY COMPONENTS OF SENSORY TRANSDUCTION SYSTEM"/>
    <property type="match status" value="1"/>
</dbReference>
<dbReference type="KEGG" id="plad:PPGU16_37590"/>
<name>A0A7I8BPX8_9BURK</name>
<keyword evidence="4" id="KW-0175">Coiled coil</keyword>
<dbReference type="InterPro" id="IPR043128">
    <property type="entry name" value="Rev_trsase/Diguanyl_cyclase"/>
</dbReference>
<keyword evidence="3" id="KW-0597">Phosphoprotein</keyword>
<dbReference type="SUPFAM" id="SSF52172">
    <property type="entry name" value="CheY-like"/>
    <property type="match status" value="1"/>
</dbReference>
<dbReference type="GO" id="GO:0052621">
    <property type="term" value="F:diguanylate cyclase activity"/>
    <property type="evidence" value="ECO:0007669"/>
    <property type="project" value="UniProtKB-EC"/>
</dbReference>
<accession>A0A7I8BPX8</accession>